<reference evidence="3 4" key="1">
    <citation type="submission" date="2021-08" db="EMBL/GenBank/DDBJ databases">
        <title>Helicobacter spp. isolated from feces of Anatolian Ground Squirrel (Spermophilus xanthoprymnus) in Turkey.</title>
        <authorList>
            <person name="Aydin F."/>
            <person name="Abay S."/>
            <person name="Kayman T."/>
            <person name="Karakaya E."/>
            <person name="Saticioglu I.B."/>
        </authorList>
    </citation>
    <scope>NUCLEOTIDE SEQUENCE [LARGE SCALE GENOMIC DNA]</scope>
    <source>
        <strain evidence="3 4">Faydin-H70</strain>
    </source>
</reference>
<keyword evidence="4" id="KW-1185">Reference proteome</keyword>
<protein>
    <submittedName>
        <fullName evidence="3">Uncharacterized protein</fullName>
    </submittedName>
</protein>
<accession>A0ABS7JPE4</accession>
<feature type="region of interest" description="Disordered" evidence="2">
    <location>
        <begin position="227"/>
        <end position="259"/>
    </location>
</feature>
<comment type="caution">
    <text evidence="3">The sequence shown here is derived from an EMBL/GenBank/DDBJ whole genome shotgun (WGS) entry which is preliminary data.</text>
</comment>
<sequence length="259" mass="30080">MSIGVSTTELMQTELGKAFVEARQKAESAKQHYKTNEIGEQEVVAWNPYKLVEKNKYAKVIAESFDKMIQETIPQDVVLSTRFQNWITKTKNELMTNSVINKDNYFKRQMDFNTGEVFENRSNAILEKQMEHLEKQLSVLQKSFKKHMAENPEIAFASKEQLEKWQNYYASQAQKVNQILENGDYSYYDKKDKEGNVIHAGTQEDAKKHQEHLSNLTSKIDNAIAEQETRVNQESPKAPEPDYVGDALENQQRQIHKKQ</sequence>
<evidence type="ECO:0000256" key="1">
    <source>
        <dbReference type="SAM" id="Coils"/>
    </source>
</evidence>
<dbReference type="EMBL" id="JAIGYQ010000010">
    <property type="protein sequence ID" value="MBX7491272.1"/>
    <property type="molecule type" value="Genomic_DNA"/>
</dbReference>
<dbReference type="Proteomes" id="UP000700059">
    <property type="component" value="Unassembled WGS sequence"/>
</dbReference>
<evidence type="ECO:0000313" key="4">
    <source>
        <dbReference type="Proteomes" id="UP000700059"/>
    </source>
</evidence>
<keyword evidence="1" id="KW-0175">Coiled coil</keyword>
<evidence type="ECO:0000256" key="2">
    <source>
        <dbReference type="SAM" id="MobiDB-lite"/>
    </source>
</evidence>
<evidence type="ECO:0000313" key="3">
    <source>
        <dbReference type="EMBL" id="MBX7491272.1"/>
    </source>
</evidence>
<dbReference type="RefSeq" id="WP_221532490.1">
    <property type="nucleotide sequence ID" value="NZ_JAIGYP010000010.1"/>
</dbReference>
<organism evidence="3 4">
    <name type="scientific">Helicobacter turcicus</name>
    <dbReference type="NCBI Taxonomy" id="2867412"/>
    <lineage>
        <taxon>Bacteria</taxon>
        <taxon>Pseudomonadati</taxon>
        <taxon>Campylobacterota</taxon>
        <taxon>Epsilonproteobacteria</taxon>
        <taxon>Campylobacterales</taxon>
        <taxon>Helicobacteraceae</taxon>
        <taxon>Helicobacter</taxon>
    </lineage>
</organism>
<gene>
    <name evidence="3" type="ORF">K4G57_07345</name>
</gene>
<feature type="coiled-coil region" evidence="1">
    <location>
        <begin position="123"/>
        <end position="150"/>
    </location>
</feature>
<proteinExistence type="predicted"/>
<name>A0ABS7JPE4_9HELI</name>